<feature type="signal peptide" evidence="1">
    <location>
        <begin position="1"/>
        <end position="18"/>
    </location>
</feature>
<dbReference type="PANTHER" id="PTHR30383:SF5">
    <property type="entry name" value="SGNH HYDROLASE-TYPE ESTERASE DOMAIN-CONTAINING PROTEIN"/>
    <property type="match status" value="1"/>
</dbReference>
<organism evidence="4 5">
    <name type="scientific">Niabella drilacis (strain DSM 25811 / CCM 8410 / CCUG 62505 / LMG 26954 / E90)</name>
    <dbReference type="NCBI Taxonomy" id="1285928"/>
    <lineage>
        <taxon>Bacteria</taxon>
        <taxon>Pseudomonadati</taxon>
        <taxon>Bacteroidota</taxon>
        <taxon>Chitinophagia</taxon>
        <taxon>Chitinophagales</taxon>
        <taxon>Chitinophagaceae</taxon>
        <taxon>Niabella</taxon>
    </lineage>
</organism>
<dbReference type="EMBL" id="FMZO01000014">
    <property type="protein sequence ID" value="SDD83423.1"/>
    <property type="molecule type" value="Genomic_DNA"/>
</dbReference>
<evidence type="ECO:0000259" key="3">
    <source>
        <dbReference type="Pfam" id="PF13472"/>
    </source>
</evidence>
<dbReference type="InterPro" id="IPR036514">
    <property type="entry name" value="SGNH_hydro_sf"/>
</dbReference>
<dbReference type="Pfam" id="PF00326">
    <property type="entry name" value="Peptidase_S9"/>
    <property type="match status" value="1"/>
</dbReference>
<feature type="domain" description="Peptidase S9 prolyl oligopeptidase catalytic" evidence="2">
    <location>
        <begin position="328"/>
        <end position="458"/>
    </location>
</feature>
<dbReference type="InterPro" id="IPR013830">
    <property type="entry name" value="SGNH_hydro"/>
</dbReference>
<dbReference type="RefSeq" id="WP_218127793.1">
    <property type="nucleotide sequence ID" value="NZ_FMZO01000014.1"/>
</dbReference>
<evidence type="ECO:0000259" key="2">
    <source>
        <dbReference type="Pfam" id="PF00326"/>
    </source>
</evidence>
<dbReference type="AlphaFoldDB" id="A0A1G6Y0E6"/>
<sequence>MMKCFLYVFLMLATPAFSQKQVRVACVGNSITFGAGIENRARDSYPAQLQTMLGSAYHIMNFGSNGATLLKNGNNPYWKTQACRQALESAPDIVIIKLGTNDSKRVNRSFYGEFVNDYKALIRSFAELPSHPRILLLLPVPSFVEDSNAIYDPVIEKQITPMIRQAALDTHTELIYLRPLFIEKRQLFPDRIHPNVEGARIIAQRVYEAIRTPQPDPEFDLFRNLKRQLGTAFDTTGQALSSFYGFECVSFRYAGRPCKVVRPKVTAGNRPWVWRARFWGHEPQTDIFLLERGFHIVYCDVAELFGNAEAIAAWNRFYKLLQTGGLAKRAVMEGMSRGGVYVYNWALSNPGKIAGVYADAPVLDLKSWPGGKGAGPGDKASWEIFKQDYKLSDAQADQFVNSPLDHAGKIARLGFPMLHVVGDADEVVPVAENTTPFEQRIKKAGGKIKVIHKAGVGHHPHSLTDPTPIVDFILDAVHFPRP</sequence>
<evidence type="ECO:0000256" key="1">
    <source>
        <dbReference type="SAM" id="SignalP"/>
    </source>
</evidence>
<dbReference type="SUPFAM" id="SSF53474">
    <property type="entry name" value="alpha/beta-Hydrolases"/>
    <property type="match status" value="1"/>
</dbReference>
<keyword evidence="1" id="KW-0732">Signal</keyword>
<dbReference type="InterPro" id="IPR001375">
    <property type="entry name" value="Peptidase_S9_cat"/>
</dbReference>
<dbReference type="InterPro" id="IPR029058">
    <property type="entry name" value="AB_hydrolase_fold"/>
</dbReference>
<dbReference type="Gene3D" id="3.40.50.1820">
    <property type="entry name" value="alpha/beta hydrolase"/>
    <property type="match status" value="1"/>
</dbReference>
<feature type="domain" description="SGNH hydrolase-type esterase" evidence="3">
    <location>
        <begin position="26"/>
        <end position="201"/>
    </location>
</feature>
<dbReference type="InterPro" id="IPR051532">
    <property type="entry name" value="Ester_Hydrolysis_Enzymes"/>
</dbReference>
<protein>
    <submittedName>
        <fullName evidence="4">Lysophospholipase L1</fullName>
    </submittedName>
</protein>
<keyword evidence="5" id="KW-1185">Reference proteome</keyword>
<reference evidence="5" key="1">
    <citation type="submission" date="2016-10" db="EMBL/GenBank/DDBJ databases">
        <authorList>
            <person name="Varghese N."/>
            <person name="Submissions S."/>
        </authorList>
    </citation>
    <scope>NUCLEOTIDE SEQUENCE [LARGE SCALE GENOMIC DNA]</scope>
    <source>
        <strain evidence="5">DSM 25811 / CCM 8410 / LMG 26954 / E90</strain>
    </source>
</reference>
<dbReference type="SUPFAM" id="SSF52266">
    <property type="entry name" value="SGNH hydrolase"/>
    <property type="match status" value="1"/>
</dbReference>
<dbReference type="Pfam" id="PF13472">
    <property type="entry name" value="Lipase_GDSL_2"/>
    <property type="match status" value="1"/>
</dbReference>
<accession>A0A1G6Y0E6</accession>
<dbReference type="GO" id="GO:0008236">
    <property type="term" value="F:serine-type peptidase activity"/>
    <property type="evidence" value="ECO:0007669"/>
    <property type="project" value="InterPro"/>
</dbReference>
<proteinExistence type="predicted"/>
<name>A0A1G6Y0E6_NIADE</name>
<feature type="chain" id="PRO_5011729562" evidence="1">
    <location>
        <begin position="19"/>
        <end position="482"/>
    </location>
</feature>
<dbReference type="GO" id="GO:0006508">
    <property type="term" value="P:proteolysis"/>
    <property type="evidence" value="ECO:0007669"/>
    <property type="project" value="InterPro"/>
</dbReference>
<dbReference type="STRING" id="1285928.SAMN04487894_11474"/>
<dbReference type="PANTHER" id="PTHR30383">
    <property type="entry name" value="THIOESTERASE 1/PROTEASE 1/LYSOPHOSPHOLIPASE L1"/>
    <property type="match status" value="1"/>
</dbReference>
<gene>
    <name evidence="4" type="ORF">SAMN04487894_11474</name>
</gene>
<evidence type="ECO:0000313" key="5">
    <source>
        <dbReference type="Proteomes" id="UP000198757"/>
    </source>
</evidence>
<dbReference type="GO" id="GO:0004622">
    <property type="term" value="F:phosphatidylcholine lysophospholipase activity"/>
    <property type="evidence" value="ECO:0007669"/>
    <property type="project" value="TreeGrafter"/>
</dbReference>
<dbReference type="Proteomes" id="UP000198757">
    <property type="component" value="Unassembled WGS sequence"/>
</dbReference>
<dbReference type="Gene3D" id="3.40.50.1110">
    <property type="entry name" value="SGNH hydrolase"/>
    <property type="match status" value="1"/>
</dbReference>
<evidence type="ECO:0000313" key="4">
    <source>
        <dbReference type="EMBL" id="SDD83423.1"/>
    </source>
</evidence>